<dbReference type="GO" id="GO:0008033">
    <property type="term" value="P:tRNA processing"/>
    <property type="evidence" value="ECO:0007669"/>
    <property type="project" value="UniProtKB-KW"/>
</dbReference>
<dbReference type="Pfam" id="PF13735">
    <property type="entry name" value="tRNA_NucTran2_2"/>
    <property type="match status" value="1"/>
</dbReference>
<evidence type="ECO:0000256" key="4">
    <source>
        <dbReference type="ARBA" id="ARBA00022695"/>
    </source>
</evidence>
<feature type="domain" description="CCA-adding enzyme C-terminal" evidence="12">
    <location>
        <begin position="296"/>
        <end position="434"/>
    </location>
</feature>
<dbReference type="Pfam" id="PF01743">
    <property type="entry name" value="PolyA_pol"/>
    <property type="match status" value="1"/>
</dbReference>
<sequence>MRFRFSRRISPAFSPCATMEPMENSVCIPIDPRALGVLRALEAAGETAWFVGGCVRDALLGRPAHDFDIATSARWQRVRAIFQAQGRHVIETGAEHGSVGVVVDGMVVETTTYRTESTYSDGRRPDDVAFVDDIALDLARRDFCMNAIAYHPERGLFDPFGGKADIEAGIVGAVGDADKRFEEDPLRILRAVRFCAQLGFDADERTRDAAVRKAGDIRRIARERVFAELEKTLLAPACGAAIARYRSVVEAAVPGFLQLGGGIGRTARALDSLPTRADLRFAALLAGMEEACGKGTAHDRLRTLRAPRKLIARVNALIAALDEDCDPVPLQARLLVAAHSGDIAFVRDLITLQTALAIFDDASPERGARMSRILDDLESGPVPLKRADLAIGGGELIEAGMPAGPSIAATLDALLLETIRGDLPNERAALLAWATSGSCPCEPGAGNIFQKSLKKELTKKGKHRNIQTRA</sequence>
<keyword evidence="14" id="KW-1185">Reference proteome</keyword>
<evidence type="ECO:0000313" key="14">
    <source>
        <dbReference type="Proteomes" id="UP000267368"/>
    </source>
</evidence>
<gene>
    <name evidence="13" type="ORF">DMP07_08360</name>
</gene>
<keyword evidence="5" id="KW-0479">Metal-binding</keyword>
<keyword evidence="6" id="KW-0547">Nucleotide-binding</keyword>
<feature type="domain" description="Poly A polymerase head" evidence="10">
    <location>
        <begin position="48"/>
        <end position="171"/>
    </location>
</feature>
<keyword evidence="8 9" id="KW-0694">RNA-binding</keyword>
<comment type="cofactor">
    <cofactor evidence="1">
        <name>Mg(2+)</name>
        <dbReference type="ChEBI" id="CHEBI:18420"/>
    </cofactor>
</comment>
<protein>
    <recommendedName>
        <fullName evidence="15">CCA tRNA nucleotidyltransferase</fullName>
    </recommendedName>
</protein>
<dbReference type="Proteomes" id="UP000267368">
    <property type="component" value="Unassembled WGS sequence"/>
</dbReference>
<keyword evidence="3" id="KW-0819">tRNA processing</keyword>
<reference evidence="14" key="1">
    <citation type="submission" date="2018-05" db="EMBL/GenBank/DDBJ databases">
        <title>Genome Sequencing of selected type strains of the family Eggerthellaceae.</title>
        <authorList>
            <person name="Danylec N."/>
            <person name="Stoll D.A."/>
            <person name="Doetsch A."/>
            <person name="Huch M."/>
        </authorList>
    </citation>
    <scope>NUCLEOTIDE SEQUENCE [LARGE SCALE GENOMIC DNA]</scope>
    <source>
        <strain evidence="14">DSM 17537</strain>
    </source>
</reference>
<evidence type="ECO:0000313" key="13">
    <source>
        <dbReference type="EMBL" id="RNL18407.1"/>
    </source>
</evidence>
<dbReference type="InterPro" id="IPR050264">
    <property type="entry name" value="Bact_CCA-adding_enz_type3_sf"/>
</dbReference>
<evidence type="ECO:0000259" key="11">
    <source>
        <dbReference type="Pfam" id="PF12627"/>
    </source>
</evidence>
<dbReference type="GO" id="GO:0016779">
    <property type="term" value="F:nucleotidyltransferase activity"/>
    <property type="evidence" value="ECO:0007669"/>
    <property type="project" value="UniProtKB-KW"/>
</dbReference>
<evidence type="ECO:0000256" key="9">
    <source>
        <dbReference type="RuleBase" id="RU003953"/>
    </source>
</evidence>
<dbReference type="Pfam" id="PF12627">
    <property type="entry name" value="PolyA_pol_RNAbd"/>
    <property type="match status" value="1"/>
</dbReference>
<comment type="caution">
    <text evidence="13">The sequence shown here is derived from an EMBL/GenBank/DDBJ whole genome shotgun (WGS) entry which is preliminary data.</text>
</comment>
<dbReference type="GO" id="GO:0000049">
    <property type="term" value="F:tRNA binding"/>
    <property type="evidence" value="ECO:0007669"/>
    <property type="project" value="TreeGrafter"/>
</dbReference>
<keyword evidence="2 9" id="KW-0808">Transferase</keyword>
<dbReference type="AlphaFoldDB" id="A0A3N0ADW1"/>
<evidence type="ECO:0000256" key="6">
    <source>
        <dbReference type="ARBA" id="ARBA00022741"/>
    </source>
</evidence>
<keyword evidence="7" id="KW-0460">Magnesium</keyword>
<dbReference type="SUPFAM" id="SSF81301">
    <property type="entry name" value="Nucleotidyltransferase"/>
    <property type="match status" value="1"/>
</dbReference>
<feature type="domain" description="tRNA nucleotidyltransferase/poly(A) polymerase RNA and SrmB- binding" evidence="11">
    <location>
        <begin position="199"/>
        <end position="243"/>
    </location>
</feature>
<keyword evidence="4" id="KW-0548">Nucleotidyltransferase</keyword>
<dbReference type="SUPFAM" id="SSF81891">
    <property type="entry name" value="Poly A polymerase C-terminal region-like"/>
    <property type="match status" value="1"/>
</dbReference>
<evidence type="ECO:0000256" key="8">
    <source>
        <dbReference type="ARBA" id="ARBA00022884"/>
    </source>
</evidence>
<evidence type="ECO:0000256" key="2">
    <source>
        <dbReference type="ARBA" id="ARBA00022679"/>
    </source>
</evidence>
<dbReference type="InterPro" id="IPR002646">
    <property type="entry name" value="PolA_pol_head_dom"/>
</dbReference>
<name>A0A3N0ADW1_9ACTN</name>
<dbReference type="GO" id="GO:0000166">
    <property type="term" value="F:nucleotide binding"/>
    <property type="evidence" value="ECO:0007669"/>
    <property type="project" value="UniProtKB-KW"/>
</dbReference>
<evidence type="ECO:0000256" key="7">
    <source>
        <dbReference type="ARBA" id="ARBA00022842"/>
    </source>
</evidence>
<dbReference type="InterPro" id="IPR032828">
    <property type="entry name" value="PolyA_RNA-bd"/>
</dbReference>
<dbReference type="InterPro" id="IPR032810">
    <property type="entry name" value="CCA-adding_enz_C"/>
</dbReference>
<dbReference type="PANTHER" id="PTHR46173:SF1">
    <property type="entry name" value="CCA TRNA NUCLEOTIDYLTRANSFERASE 1, MITOCHONDRIAL"/>
    <property type="match status" value="1"/>
</dbReference>
<dbReference type="EMBL" id="QICB01000009">
    <property type="protein sequence ID" value="RNL18407.1"/>
    <property type="molecule type" value="Genomic_DNA"/>
</dbReference>
<dbReference type="Gene3D" id="1.10.3090.10">
    <property type="entry name" value="cca-adding enzyme, domain 2"/>
    <property type="match status" value="1"/>
</dbReference>
<organism evidence="13 14">
    <name type="scientific">Slackia faecicanis</name>
    <dbReference type="NCBI Taxonomy" id="255723"/>
    <lineage>
        <taxon>Bacteria</taxon>
        <taxon>Bacillati</taxon>
        <taxon>Actinomycetota</taxon>
        <taxon>Coriobacteriia</taxon>
        <taxon>Eggerthellales</taxon>
        <taxon>Eggerthellaceae</taxon>
        <taxon>Slackia</taxon>
    </lineage>
</organism>
<evidence type="ECO:0000256" key="3">
    <source>
        <dbReference type="ARBA" id="ARBA00022694"/>
    </source>
</evidence>
<evidence type="ECO:0008006" key="15">
    <source>
        <dbReference type="Google" id="ProtNLM"/>
    </source>
</evidence>
<evidence type="ECO:0000256" key="1">
    <source>
        <dbReference type="ARBA" id="ARBA00001946"/>
    </source>
</evidence>
<evidence type="ECO:0000256" key="5">
    <source>
        <dbReference type="ARBA" id="ARBA00022723"/>
    </source>
</evidence>
<accession>A0A3N0ADW1</accession>
<evidence type="ECO:0000259" key="12">
    <source>
        <dbReference type="Pfam" id="PF13735"/>
    </source>
</evidence>
<dbReference type="Gene3D" id="3.30.460.10">
    <property type="entry name" value="Beta Polymerase, domain 2"/>
    <property type="match status" value="1"/>
</dbReference>
<dbReference type="GO" id="GO:0046872">
    <property type="term" value="F:metal ion binding"/>
    <property type="evidence" value="ECO:0007669"/>
    <property type="project" value="UniProtKB-KW"/>
</dbReference>
<comment type="similarity">
    <text evidence="9">Belongs to the tRNA nucleotidyltransferase/poly(A) polymerase family.</text>
</comment>
<dbReference type="CDD" id="cd05398">
    <property type="entry name" value="NT_ClassII-CCAase"/>
    <property type="match status" value="1"/>
</dbReference>
<dbReference type="InterPro" id="IPR043519">
    <property type="entry name" value="NT_sf"/>
</dbReference>
<evidence type="ECO:0000259" key="10">
    <source>
        <dbReference type="Pfam" id="PF01743"/>
    </source>
</evidence>
<dbReference type="Gene3D" id="1.10.246.80">
    <property type="match status" value="1"/>
</dbReference>
<proteinExistence type="inferred from homology"/>
<dbReference type="PANTHER" id="PTHR46173">
    <property type="entry name" value="CCA TRNA NUCLEOTIDYLTRANSFERASE 1, MITOCHONDRIAL"/>
    <property type="match status" value="1"/>
</dbReference>